<dbReference type="Proteomes" id="UP000318571">
    <property type="component" value="Chromosome 1"/>
</dbReference>
<evidence type="ECO:0000256" key="1">
    <source>
        <dbReference type="ARBA" id="ARBA00004141"/>
    </source>
</evidence>
<accession>A0A553NV44</accession>
<feature type="transmembrane region" description="Helical" evidence="6">
    <location>
        <begin position="758"/>
        <end position="778"/>
    </location>
</feature>
<dbReference type="STRING" id="6832.A0A553NV44"/>
<comment type="subcellular location">
    <subcellularLocation>
        <location evidence="1">Membrane</location>
        <topology evidence="1">Multi-pass membrane protein</topology>
    </subcellularLocation>
</comment>
<dbReference type="PANTHER" id="PTHR45902:SF5">
    <property type="entry name" value="G-PROTEIN COUPLED RECEPTORS FAMILY 2 PROFILE 2 DOMAIN-CONTAINING PROTEIN"/>
    <property type="match status" value="1"/>
</dbReference>
<comment type="caution">
    <text evidence="8">The sequence shown here is derived from an EMBL/GenBank/DDBJ whole genome shotgun (WGS) entry which is preliminary data.</text>
</comment>
<name>A0A553NV44_TIGCA</name>
<gene>
    <name evidence="8" type="ORF">TCAL_13480</name>
</gene>
<feature type="region of interest" description="Disordered" evidence="5">
    <location>
        <begin position="792"/>
        <end position="832"/>
    </location>
</feature>
<dbReference type="EMBL" id="VCGU01000010">
    <property type="protein sequence ID" value="TRY69298.1"/>
    <property type="molecule type" value="Genomic_DNA"/>
</dbReference>
<dbReference type="GO" id="GO:0004930">
    <property type="term" value="F:G protein-coupled receptor activity"/>
    <property type="evidence" value="ECO:0007669"/>
    <property type="project" value="InterPro"/>
</dbReference>
<dbReference type="OMA" id="QATCARH"/>
<reference evidence="8 9" key="1">
    <citation type="journal article" date="2018" name="Nat. Ecol. Evol.">
        <title>Genomic signatures of mitonuclear coevolution across populations of Tigriopus californicus.</title>
        <authorList>
            <person name="Barreto F.S."/>
            <person name="Watson E.T."/>
            <person name="Lima T.G."/>
            <person name="Willett C.S."/>
            <person name="Edmands S."/>
            <person name="Li W."/>
            <person name="Burton R.S."/>
        </authorList>
    </citation>
    <scope>NUCLEOTIDE SEQUENCE [LARGE SCALE GENOMIC DNA]</scope>
    <source>
        <strain evidence="8 9">San Diego</strain>
    </source>
</reference>
<dbReference type="GO" id="GO:0016020">
    <property type="term" value="C:membrane"/>
    <property type="evidence" value="ECO:0007669"/>
    <property type="project" value="UniProtKB-SubCell"/>
</dbReference>
<feature type="transmembrane region" description="Helical" evidence="6">
    <location>
        <begin position="731"/>
        <end position="752"/>
    </location>
</feature>
<keyword evidence="3 6" id="KW-1133">Transmembrane helix</keyword>
<protein>
    <recommendedName>
        <fullName evidence="7">G-protein coupled receptors family 2 profile 2 domain-containing protein</fullName>
    </recommendedName>
</protein>
<proteinExistence type="predicted"/>
<sequence length="862" mass="97058">MKYSVIESTGKNCPSRDSCRQTRSTRGPIEVDWKKRNCFCDNFCSMYGDCCIDAPAFNSEEQRANKKNFDCVNLKQYGDIYIRSQCPSDWEHSNIQRACENPNEVSDPFGTTPVTNSETGATYRNFYCAVCNADSKSIQFWKPRLECPTLTGYFNRFKNVTIQFIYERLEFDENRSQWGVSIDTGGIQVFHACFIDPSAPEELLAKIRTCPGSNTIMDCPTNFEGDVTRELCLSYTGLIFEPNAVYRNVHCALCNGANLERLICLNLGPFGRVNWQQNFNLNSFAVLFDLGGATKNSVGFTGVQCQSGKIFDPFFKNEHVSESKIIQTSGFINNSNANYYNNDNRRYYHNSITYGFAHNDNNYNNDLDDIHFIRITITDNDSNNYSNNHICKLNRNSPILFPNAPSTLSALNFTYEIKSTSTTEALNETVKSTSAPEPVNNPSLPTLSPTQMLFLQCPKIQLQWDEYQMLDNGTIFVEEYNLTLDKVEYQFVMSNDEEGSYRNIWICVIDAPVTQPNKFDVEMGIVTMIGLGLSTICLVFHLIAFTMAPELQNLSGKNLASMSIALLGGYLSFISAMFMKNRSGSVGCFILAVFMYYFFLSAFLWMFVVSWDIFHTLRLATTQLRLSIGKQWKKFGLYCVIAWGIPTLLAAVAVIADLTAGESMGFNPAFGQSDLCWFSNKQGLLAFFAIPIGLLLISNIVFFVLSAGMVYDTTSGTNKATSCGPSINFHLYLKLAIIMGLTWIIGLVAGFLNVTEVWYVFIALNTLQGVFIFVAFSCNRKVFQSVRSTLRGDQPTATSSFSSMLSAKHKRSNDSNADHLESNPKKGRTRPDFTVRGKTMYTVSNYQVNQSLNQNSFDGRYF</sequence>
<keyword evidence="2 6" id="KW-0812">Transmembrane</keyword>
<evidence type="ECO:0000256" key="3">
    <source>
        <dbReference type="ARBA" id="ARBA00022989"/>
    </source>
</evidence>
<evidence type="ECO:0000256" key="2">
    <source>
        <dbReference type="ARBA" id="ARBA00022692"/>
    </source>
</evidence>
<evidence type="ECO:0000259" key="7">
    <source>
        <dbReference type="PROSITE" id="PS50261"/>
    </source>
</evidence>
<evidence type="ECO:0000256" key="6">
    <source>
        <dbReference type="SAM" id="Phobius"/>
    </source>
</evidence>
<organism evidence="8 9">
    <name type="scientific">Tigriopus californicus</name>
    <name type="common">Marine copepod</name>
    <dbReference type="NCBI Taxonomy" id="6832"/>
    <lineage>
        <taxon>Eukaryota</taxon>
        <taxon>Metazoa</taxon>
        <taxon>Ecdysozoa</taxon>
        <taxon>Arthropoda</taxon>
        <taxon>Crustacea</taxon>
        <taxon>Multicrustacea</taxon>
        <taxon>Hexanauplia</taxon>
        <taxon>Copepoda</taxon>
        <taxon>Harpacticoida</taxon>
        <taxon>Harpacticidae</taxon>
        <taxon>Tigriopus</taxon>
    </lineage>
</organism>
<evidence type="ECO:0000256" key="4">
    <source>
        <dbReference type="ARBA" id="ARBA00023136"/>
    </source>
</evidence>
<keyword evidence="4 6" id="KW-0472">Membrane</keyword>
<feature type="compositionally biased region" description="Basic and acidic residues" evidence="5">
    <location>
        <begin position="812"/>
        <end position="832"/>
    </location>
</feature>
<dbReference type="PANTHER" id="PTHR45902">
    <property type="entry name" value="LATROPHILIN RECEPTOR-LIKE PROTEIN A"/>
    <property type="match status" value="1"/>
</dbReference>
<dbReference type="InterPro" id="IPR000832">
    <property type="entry name" value="GPCR_2_secretin-like"/>
</dbReference>
<dbReference type="AlphaFoldDB" id="A0A553NV44"/>
<evidence type="ECO:0000256" key="5">
    <source>
        <dbReference type="SAM" id="MobiDB-lite"/>
    </source>
</evidence>
<feature type="transmembrane region" description="Helical" evidence="6">
    <location>
        <begin position="635"/>
        <end position="656"/>
    </location>
</feature>
<dbReference type="CDD" id="cd15039">
    <property type="entry name" value="7tmB3_Methuselah-like"/>
    <property type="match status" value="1"/>
</dbReference>
<feature type="transmembrane region" description="Helical" evidence="6">
    <location>
        <begin position="523"/>
        <end position="547"/>
    </location>
</feature>
<feature type="transmembrane region" description="Helical" evidence="6">
    <location>
        <begin position="559"/>
        <end position="578"/>
    </location>
</feature>
<evidence type="ECO:0000313" key="9">
    <source>
        <dbReference type="Proteomes" id="UP000318571"/>
    </source>
</evidence>
<feature type="transmembrane region" description="Helical" evidence="6">
    <location>
        <begin position="684"/>
        <end position="711"/>
    </location>
</feature>
<dbReference type="PROSITE" id="PS50261">
    <property type="entry name" value="G_PROTEIN_RECEP_F2_4"/>
    <property type="match status" value="1"/>
</dbReference>
<dbReference type="Pfam" id="PF00002">
    <property type="entry name" value="7tm_2"/>
    <property type="match status" value="1"/>
</dbReference>
<dbReference type="InterPro" id="IPR017981">
    <property type="entry name" value="GPCR_2-like_7TM"/>
</dbReference>
<keyword evidence="9" id="KW-1185">Reference proteome</keyword>
<dbReference type="GO" id="GO:0007166">
    <property type="term" value="P:cell surface receptor signaling pathway"/>
    <property type="evidence" value="ECO:0007669"/>
    <property type="project" value="InterPro"/>
</dbReference>
<dbReference type="Gene3D" id="1.20.1070.10">
    <property type="entry name" value="Rhodopsin 7-helix transmembrane proteins"/>
    <property type="match status" value="1"/>
</dbReference>
<evidence type="ECO:0000313" key="8">
    <source>
        <dbReference type="EMBL" id="TRY69298.1"/>
    </source>
</evidence>
<feature type="compositionally biased region" description="Polar residues" evidence="5">
    <location>
        <begin position="795"/>
        <end position="805"/>
    </location>
</feature>
<feature type="domain" description="G-protein coupled receptors family 2 profile 2" evidence="7">
    <location>
        <begin position="523"/>
        <end position="780"/>
    </location>
</feature>
<dbReference type="InterPro" id="IPR053231">
    <property type="entry name" value="GPCR_LN-TM7"/>
</dbReference>
<feature type="transmembrane region" description="Helical" evidence="6">
    <location>
        <begin position="590"/>
        <end position="614"/>
    </location>
</feature>